<dbReference type="Proteomes" id="UP000216498">
    <property type="component" value="Unassembled WGS sequence"/>
</dbReference>
<evidence type="ECO:0000256" key="1">
    <source>
        <dbReference type="SAM" id="Phobius"/>
    </source>
</evidence>
<evidence type="ECO:0000313" key="2">
    <source>
        <dbReference type="EMBL" id="OZU87581.1"/>
    </source>
</evidence>
<keyword evidence="1" id="KW-0472">Membrane</keyword>
<evidence type="ECO:0000313" key="3">
    <source>
        <dbReference type="Proteomes" id="UP000216498"/>
    </source>
</evidence>
<feature type="transmembrane region" description="Helical" evidence="1">
    <location>
        <begin position="47"/>
        <end position="67"/>
    </location>
</feature>
<name>A0A265N6Z9_9BACI</name>
<organism evidence="2 3">
    <name type="scientific">Virgibacillus indicus</name>
    <dbReference type="NCBI Taxonomy" id="2024554"/>
    <lineage>
        <taxon>Bacteria</taxon>
        <taxon>Bacillati</taxon>
        <taxon>Bacillota</taxon>
        <taxon>Bacilli</taxon>
        <taxon>Bacillales</taxon>
        <taxon>Bacillaceae</taxon>
        <taxon>Virgibacillus</taxon>
    </lineage>
</organism>
<keyword evidence="1" id="KW-0812">Transmembrane</keyword>
<sequence length="355" mass="40842">MICMSNKIKHEIETIEIPGELHDRAKQGVKQSKAEMSLSKRLIGNRAVTFSTAVIIVFSLLIGSTFVSPTMSAILAKVPFLSNITASEPIEKVMTEELNELGFKVHRVDESPYPKKIMYVAIDGTETYYEDVKSEVKKEAEDILQAHSYDAFSVKTERYNRDEEIVTEDEMMEDLSEETKQYVNESNILMEEIHQKFEEKGFSIPTFGVRHNQYDHYVTVDVPDTEKRTAEIKQIIRQVIDSKDFGEFDIKLNIFNKERKELEMAISSKVISPLHEGLRARKEFHTKGMAYSFHPLPLQIIVKTTIDSSDKDAKEIAEEIETTVEEFLATEEIQKVMKDEPYKIIVRSSDQKKIN</sequence>
<evidence type="ECO:0008006" key="4">
    <source>
        <dbReference type="Google" id="ProtNLM"/>
    </source>
</evidence>
<proteinExistence type="predicted"/>
<reference evidence="2 3" key="1">
    <citation type="submission" date="2017-08" db="EMBL/GenBank/DDBJ databases">
        <title>Virgibacillus indicus sp. nov. and Virgibacillus profoundi sp. nov, two moderately halophilic bacteria isolated from marine sediment by using the Microfluidic Streak Plate.</title>
        <authorList>
            <person name="Xu B."/>
            <person name="Hu B."/>
            <person name="Wang J."/>
            <person name="Zhu Y."/>
            <person name="Huang L."/>
            <person name="Du W."/>
            <person name="Huang Y."/>
        </authorList>
    </citation>
    <scope>NUCLEOTIDE SEQUENCE [LARGE SCALE GENOMIC DNA]</scope>
    <source>
        <strain evidence="2 3">IO3-P2-C2</strain>
    </source>
</reference>
<keyword evidence="1" id="KW-1133">Transmembrane helix</keyword>
<keyword evidence="3" id="KW-1185">Reference proteome</keyword>
<gene>
    <name evidence="2" type="ORF">CIL03_15945</name>
</gene>
<accession>A0A265N6Z9</accession>
<dbReference type="EMBL" id="NPMS01000009">
    <property type="protein sequence ID" value="OZU87581.1"/>
    <property type="molecule type" value="Genomic_DNA"/>
</dbReference>
<dbReference type="AlphaFoldDB" id="A0A265N6Z9"/>
<dbReference type="OrthoDB" id="2455196at2"/>
<protein>
    <recommendedName>
        <fullName evidence="4">DUF4030 domain-containing protein</fullName>
    </recommendedName>
</protein>
<comment type="caution">
    <text evidence="2">The sequence shown here is derived from an EMBL/GenBank/DDBJ whole genome shotgun (WGS) entry which is preliminary data.</text>
</comment>